<evidence type="ECO:0008006" key="3">
    <source>
        <dbReference type="Google" id="ProtNLM"/>
    </source>
</evidence>
<dbReference type="STRING" id="936435.F8PH01"/>
<dbReference type="SUPFAM" id="SSF53098">
    <property type="entry name" value="Ribonuclease H-like"/>
    <property type="match status" value="1"/>
</dbReference>
<name>F8PH01_SERL3</name>
<dbReference type="GO" id="GO:0003676">
    <property type="term" value="F:nucleic acid binding"/>
    <property type="evidence" value="ECO:0007669"/>
    <property type="project" value="InterPro"/>
</dbReference>
<dbReference type="InterPro" id="IPR036397">
    <property type="entry name" value="RNaseH_sf"/>
</dbReference>
<proteinExistence type="predicted"/>
<organism evidence="2">
    <name type="scientific">Serpula lacrymans var. lacrymans (strain S7.3)</name>
    <name type="common">Dry rot fungus</name>
    <dbReference type="NCBI Taxonomy" id="936435"/>
    <lineage>
        <taxon>Eukaryota</taxon>
        <taxon>Fungi</taxon>
        <taxon>Dikarya</taxon>
        <taxon>Basidiomycota</taxon>
        <taxon>Agaricomycotina</taxon>
        <taxon>Agaricomycetes</taxon>
        <taxon>Agaricomycetidae</taxon>
        <taxon>Boletales</taxon>
        <taxon>Coniophorineae</taxon>
        <taxon>Serpulaceae</taxon>
        <taxon>Serpula</taxon>
    </lineage>
</organism>
<dbReference type="Gene3D" id="3.30.420.10">
    <property type="entry name" value="Ribonuclease H-like superfamily/Ribonuclease H"/>
    <property type="match status" value="1"/>
</dbReference>
<dbReference type="InterPro" id="IPR012337">
    <property type="entry name" value="RNaseH-like_sf"/>
</dbReference>
<dbReference type="AlphaFoldDB" id="F8PH01"/>
<sequence>MERLNQELKQYLHTFINDRQTNWAKWLNIVQFLYNIKQSLATGKVPFKLTRLYLPRMGVEPSKSKNGTAESMVKDMKSVLDKTCKALFKTAEQMKDKAEHRHSKAPDYKVGDLVYWIKEVKTNVVELELPK</sequence>
<keyword evidence="2" id="KW-1185">Reference proteome</keyword>
<reference evidence="2" key="1">
    <citation type="journal article" date="2011" name="Science">
        <title>The plant cell wall-decomposing machinery underlies the functional diversity of forest fungi.</title>
        <authorList>
            <person name="Eastwood D.C."/>
            <person name="Floudas D."/>
            <person name="Binder M."/>
            <person name="Majcherczyk A."/>
            <person name="Schneider P."/>
            <person name="Aerts A."/>
            <person name="Asiegbu F.O."/>
            <person name="Baker S.E."/>
            <person name="Barry K."/>
            <person name="Bendiksby M."/>
            <person name="Blumentritt M."/>
            <person name="Coutinho P.M."/>
            <person name="Cullen D."/>
            <person name="de Vries R.P."/>
            <person name="Gathman A."/>
            <person name="Goodell B."/>
            <person name="Henrissat B."/>
            <person name="Ihrmark K."/>
            <person name="Kauserud H."/>
            <person name="Kohler A."/>
            <person name="LaButti K."/>
            <person name="Lapidus A."/>
            <person name="Lavin J.L."/>
            <person name="Lee Y.-H."/>
            <person name="Lindquist E."/>
            <person name="Lilly W."/>
            <person name="Lucas S."/>
            <person name="Morin E."/>
            <person name="Murat C."/>
            <person name="Oguiza J.A."/>
            <person name="Park J."/>
            <person name="Pisabarro A.G."/>
            <person name="Riley R."/>
            <person name="Rosling A."/>
            <person name="Salamov A."/>
            <person name="Schmidt O."/>
            <person name="Schmutz J."/>
            <person name="Skrede I."/>
            <person name="Stenlid J."/>
            <person name="Wiebenga A."/>
            <person name="Xie X."/>
            <person name="Kuees U."/>
            <person name="Hibbett D.S."/>
            <person name="Hoffmeister D."/>
            <person name="Hoegberg N."/>
            <person name="Martin F."/>
            <person name="Grigoriev I.V."/>
            <person name="Watkinson S.C."/>
        </authorList>
    </citation>
    <scope>NUCLEOTIDE SEQUENCE [LARGE SCALE GENOMIC DNA]</scope>
    <source>
        <strain evidence="2">strain S7.3</strain>
    </source>
</reference>
<dbReference type="EMBL" id="GL945474">
    <property type="protein sequence ID" value="EGO04438.1"/>
    <property type="molecule type" value="Genomic_DNA"/>
</dbReference>
<evidence type="ECO:0000313" key="2">
    <source>
        <dbReference type="Proteomes" id="UP000008063"/>
    </source>
</evidence>
<protein>
    <recommendedName>
        <fullName evidence="3">Integrase catalytic domain-containing protein</fullName>
    </recommendedName>
</protein>
<dbReference type="Proteomes" id="UP000008063">
    <property type="component" value="Unassembled WGS sequence"/>
</dbReference>
<evidence type="ECO:0000313" key="1">
    <source>
        <dbReference type="EMBL" id="EGO04438.1"/>
    </source>
</evidence>
<accession>F8PH01</accession>
<dbReference type="InParanoid" id="F8PH01"/>
<dbReference type="HOGENOM" id="CLU_158818_0_0_1"/>
<gene>
    <name evidence="1" type="ORF">SERLA73DRAFT_68124</name>
</gene>